<dbReference type="Gene3D" id="3.40.50.2300">
    <property type="match status" value="2"/>
</dbReference>
<proteinExistence type="predicted"/>
<organism evidence="6 7">
    <name type="scientific">Eumeta variegata</name>
    <name type="common">Bagworm moth</name>
    <name type="synonym">Eumeta japonica</name>
    <dbReference type="NCBI Taxonomy" id="151549"/>
    <lineage>
        <taxon>Eukaryota</taxon>
        <taxon>Metazoa</taxon>
        <taxon>Ecdysozoa</taxon>
        <taxon>Arthropoda</taxon>
        <taxon>Hexapoda</taxon>
        <taxon>Insecta</taxon>
        <taxon>Pterygota</taxon>
        <taxon>Neoptera</taxon>
        <taxon>Endopterygota</taxon>
        <taxon>Lepidoptera</taxon>
        <taxon>Glossata</taxon>
        <taxon>Ditrysia</taxon>
        <taxon>Tineoidea</taxon>
        <taxon>Psychidae</taxon>
        <taxon>Oiketicinae</taxon>
        <taxon>Eumeta</taxon>
    </lineage>
</organism>
<comment type="caution">
    <text evidence="6">The sequence shown here is derived from an EMBL/GenBank/DDBJ whole genome shotgun (WGS) entry which is preliminary data.</text>
</comment>
<protein>
    <submittedName>
        <fullName evidence="6">Glutamate receptor 1</fullName>
    </submittedName>
</protein>
<evidence type="ECO:0000256" key="1">
    <source>
        <dbReference type="ARBA" id="ARBA00004370"/>
    </source>
</evidence>
<keyword evidence="6" id="KW-0675">Receptor</keyword>
<dbReference type="Pfam" id="PF01094">
    <property type="entry name" value="ANF_receptor"/>
    <property type="match status" value="1"/>
</dbReference>
<dbReference type="EMBL" id="BGZK01003601">
    <property type="protein sequence ID" value="GBP02895.1"/>
    <property type="molecule type" value="Genomic_DNA"/>
</dbReference>
<dbReference type="OrthoDB" id="5984008at2759"/>
<dbReference type="GO" id="GO:0016020">
    <property type="term" value="C:membrane"/>
    <property type="evidence" value="ECO:0007669"/>
    <property type="project" value="UniProtKB-SubCell"/>
</dbReference>
<accession>A0A4C1SLM6</accession>
<dbReference type="AlphaFoldDB" id="A0A4C1SLM6"/>
<dbReference type="SUPFAM" id="SSF53822">
    <property type="entry name" value="Periplasmic binding protein-like I"/>
    <property type="match status" value="1"/>
</dbReference>
<comment type="subcellular location">
    <subcellularLocation>
        <location evidence="1">Membrane</location>
    </subcellularLocation>
</comment>
<evidence type="ECO:0000259" key="5">
    <source>
        <dbReference type="Pfam" id="PF01094"/>
    </source>
</evidence>
<evidence type="ECO:0000313" key="6">
    <source>
        <dbReference type="EMBL" id="GBP02895.1"/>
    </source>
</evidence>
<keyword evidence="2" id="KW-0812">Transmembrane</keyword>
<feature type="domain" description="Receptor ligand binding region" evidence="5">
    <location>
        <begin position="62"/>
        <end position="148"/>
    </location>
</feature>
<evidence type="ECO:0000313" key="7">
    <source>
        <dbReference type="Proteomes" id="UP000299102"/>
    </source>
</evidence>
<keyword evidence="3" id="KW-1133">Transmembrane helix</keyword>
<evidence type="ECO:0000256" key="2">
    <source>
        <dbReference type="ARBA" id="ARBA00022692"/>
    </source>
</evidence>
<dbReference type="InterPro" id="IPR028082">
    <property type="entry name" value="Peripla_BP_I"/>
</dbReference>
<evidence type="ECO:0000256" key="4">
    <source>
        <dbReference type="ARBA" id="ARBA00023136"/>
    </source>
</evidence>
<sequence length="281" mass="31328">MNVARNNPSRVFHDQRLWDPDPLISHQSKLRVYVAHLGSKNTVRIPLHLDSPLSTKRCSSCEVCNQFARGVFAMLGAVTPDSFDTLHSYTNTFPMPFVTPWFPEKVIPPSSGLIDHALSLRPDYHRAVIDTITFYGWKNVIYVYDSHDGTLPNSLKSFIYANGGGSVVKRVAYEPGSAGFDNDHERIDRRVFNLICIESLVLRLEGRVQFADGRSLMSCSPSRRRLTGSPDLYQISLMMRPTQRGAGGGAGAGYDTDFKSKRVGSHHKHNIKESAAVKYAG</sequence>
<keyword evidence="7" id="KW-1185">Reference proteome</keyword>
<evidence type="ECO:0000256" key="3">
    <source>
        <dbReference type="ARBA" id="ARBA00022989"/>
    </source>
</evidence>
<dbReference type="InterPro" id="IPR001828">
    <property type="entry name" value="ANF_lig-bd_rcpt"/>
</dbReference>
<dbReference type="Proteomes" id="UP000299102">
    <property type="component" value="Unassembled WGS sequence"/>
</dbReference>
<reference evidence="6 7" key="1">
    <citation type="journal article" date="2019" name="Commun. Biol.">
        <title>The bagworm genome reveals a unique fibroin gene that provides high tensile strength.</title>
        <authorList>
            <person name="Kono N."/>
            <person name="Nakamura H."/>
            <person name="Ohtoshi R."/>
            <person name="Tomita M."/>
            <person name="Numata K."/>
            <person name="Arakawa K."/>
        </authorList>
    </citation>
    <scope>NUCLEOTIDE SEQUENCE [LARGE SCALE GENOMIC DNA]</scope>
</reference>
<name>A0A4C1SLM6_EUMVA</name>
<gene>
    <name evidence="6" type="primary">GluRIA</name>
    <name evidence="6" type="ORF">EVAR_101552_1</name>
</gene>
<dbReference type="STRING" id="151549.A0A4C1SLM6"/>
<keyword evidence="4" id="KW-0472">Membrane</keyword>